<reference evidence="7" key="1">
    <citation type="submission" date="2022-02" db="EMBL/GenBank/DDBJ databases">
        <authorList>
            <person name="Giguere J D."/>
        </authorList>
    </citation>
    <scope>NUCLEOTIDE SEQUENCE</scope>
    <source>
        <strain evidence="7">CCAP 1055/1</strain>
    </source>
</reference>
<dbReference type="GO" id="GO:0012505">
    <property type="term" value="C:endomembrane system"/>
    <property type="evidence" value="ECO:0007669"/>
    <property type="project" value="UniProtKB-SubCell"/>
</dbReference>
<name>A0A8J9X7F2_PHATR</name>
<evidence type="ECO:0000256" key="4">
    <source>
        <dbReference type="ARBA" id="ARBA00023136"/>
    </source>
</evidence>
<evidence type="ECO:0000256" key="3">
    <source>
        <dbReference type="ARBA" id="ARBA00022989"/>
    </source>
</evidence>
<dbReference type="InterPro" id="IPR051572">
    <property type="entry name" value="VTC_Complex_Subunit"/>
</dbReference>
<evidence type="ECO:0000256" key="1">
    <source>
        <dbReference type="ARBA" id="ARBA00004127"/>
    </source>
</evidence>
<dbReference type="AlphaFoldDB" id="A0A8J9X7F2"/>
<sequence length="103" mass="11414">RVEPKSYFANERTFIQWISAALLQVTVAVILLEYASHHPEYPLVSVGLLLCGAAGIVLTYALFNYHRRVKLLNTGSPYGYIDYMGPTFLALTIVVGIVVITVI</sequence>
<evidence type="ECO:0000259" key="6">
    <source>
        <dbReference type="Pfam" id="PF02656"/>
    </source>
</evidence>
<comment type="subcellular location">
    <subcellularLocation>
        <location evidence="1">Endomembrane system</location>
        <topology evidence="1">Multi-pass membrane protein</topology>
    </subcellularLocation>
</comment>
<dbReference type="EMBL" id="OU594945">
    <property type="protein sequence ID" value="CAG9289742.1"/>
    <property type="molecule type" value="Genomic_DNA"/>
</dbReference>
<proteinExistence type="predicted"/>
<feature type="transmembrane region" description="Helical" evidence="5">
    <location>
        <begin position="14"/>
        <end position="34"/>
    </location>
</feature>
<evidence type="ECO:0000256" key="5">
    <source>
        <dbReference type="SAM" id="Phobius"/>
    </source>
</evidence>
<dbReference type="InterPro" id="IPR003807">
    <property type="entry name" value="DUF202"/>
</dbReference>
<dbReference type="PANTHER" id="PTHR46140">
    <property type="entry name" value="VACUOLAR TRANSPORTER CHAPERONE 1-RELATED"/>
    <property type="match status" value="1"/>
</dbReference>
<keyword evidence="3 5" id="KW-1133">Transmembrane helix</keyword>
<organism evidence="7">
    <name type="scientific">Phaeodactylum tricornutum</name>
    <name type="common">Diatom</name>
    <dbReference type="NCBI Taxonomy" id="2850"/>
    <lineage>
        <taxon>Eukaryota</taxon>
        <taxon>Sar</taxon>
        <taxon>Stramenopiles</taxon>
        <taxon>Ochrophyta</taxon>
        <taxon>Bacillariophyta</taxon>
        <taxon>Bacillariophyceae</taxon>
        <taxon>Bacillariophycidae</taxon>
        <taxon>Naviculales</taxon>
        <taxon>Phaeodactylaceae</taxon>
        <taxon>Phaeodactylum</taxon>
    </lineage>
</organism>
<accession>A0A8J9X7F2</accession>
<keyword evidence="2 5" id="KW-0812">Transmembrane</keyword>
<feature type="domain" description="DUF202" evidence="6">
    <location>
        <begin position="5"/>
        <end position="70"/>
    </location>
</feature>
<dbReference type="PANTHER" id="PTHR46140:SF1">
    <property type="entry name" value="VACUOLAR TRANSPORTER CHAPERONE COMPLEX SUBUNIT 4-RELATED"/>
    <property type="match status" value="1"/>
</dbReference>
<feature type="transmembrane region" description="Helical" evidence="5">
    <location>
        <begin position="41"/>
        <end position="63"/>
    </location>
</feature>
<dbReference type="Pfam" id="PF02656">
    <property type="entry name" value="DUF202"/>
    <property type="match status" value="1"/>
</dbReference>
<feature type="transmembrane region" description="Helical" evidence="5">
    <location>
        <begin position="83"/>
        <end position="102"/>
    </location>
</feature>
<evidence type="ECO:0000313" key="7">
    <source>
        <dbReference type="EMBL" id="CAG9289742.1"/>
    </source>
</evidence>
<gene>
    <name evidence="7" type="ORF">PTTT1_LOCUS42603</name>
</gene>
<feature type="non-terminal residue" evidence="7">
    <location>
        <position position="1"/>
    </location>
</feature>
<protein>
    <recommendedName>
        <fullName evidence="6">DUF202 domain-containing protein</fullName>
    </recommendedName>
</protein>
<keyword evidence="4 5" id="KW-0472">Membrane</keyword>
<feature type="non-terminal residue" evidence="7">
    <location>
        <position position="103"/>
    </location>
</feature>
<evidence type="ECO:0000256" key="2">
    <source>
        <dbReference type="ARBA" id="ARBA00022692"/>
    </source>
</evidence>
<dbReference type="Proteomes" id="UP000836788">
    <property type="component" value="Chromosome 4"/>
</dbReference>